<evidence type="ECO:0000313" key="1">
    <source>
        <dbReference type="EMBL" id="WWD20475.1"/>
    </source>
</evidence>
<dbReference type="Proteomes" id="UP000322225">
    <property type="component" value="Chromosome 8"/>
</dbReference>
<dbReference type="PANTHER" id="PTHR46865">
    <property type="entry name" value="OXIDOREDUCTASE-RELATED"/>
    <property type="match status" value="1"/>
</dbReference>
<evidence type="ECO:0000313" key="2">
    <source>
        <dbReference type="Proteomes" id="UP000322225"/>
    </source>
</evidence>
<dbReference type="PRINTS" id="PR00420">
    <property type="entry name" value="RNGMNOXGNASE"/>
</dbReference>
<dbReference type="Pfam" id="PF01494">
    <property type="entry name" value="FAD_binding_3"/>
    <property type="match status" value="1"/>
</dbReference>
<dbReference type="RefSeq" id="XP_031857324.1">
    <property type="nucleotide sequence ID" value="XM_032008391.1"/>
</dbReference>
<reference evidence="1" key="1">
    <citation type="submission" date="2017-08" db="EMBL/GenBank/DDBJ databases">
        <authorList>
            <person name="Cuomo C."/>
            <person name="Billmyre B."/>
            <person name="Heitman J."/>
        </authorList>
    </citation>
    <scope>NUCLEOTIDE SEQUENCE</scope>
    <source>
        <strain evidence="1">CBS 12478</strain>
    </source>
</reference>
<dbReference type="OrthoDB" id="655030at2759"/>
<dbReference type="EMBL" id="CP144058">
    <property type="protein sequence ID" value="WWD20475.1"/>
    <property type="molecule type" value="Genomic_DNA"/>
</dbReference>
<proteinExistence type="predicted"/>
<dbReference type="GeneID" id="43592563"/>
<dbReference type="InterPro" id="IPR036188">
    <property type="entry name" value="FAD/NAD-bd_sf"/>
</dbReference>
<dbReference type="GO" id="GO:0071949">
    <property type="term" value="F:FAD binding"/>
    <property type="evidence" value="ECO:0007669"/>
    <property type="project" value="InterPro"/>
</dbReference>
<name>A0A5M6BNC8_9TREE</name>
<dbReference type="AlphaFoldDB" id="A0A5M6BNC8"/>
<accession>A0A5M6BNC8</accession>
<dbReference type="PANTHER" id="PTHR46865:SF2">
    <property type="entry name" value="MONOOXYGENASE"/>
    <property type="match status" value="1"/>
</dbReference>
<dbReference type="InterPro" id="IPR051704">
    <property type="entry name" value="FAD_aromatic-hydroxylase"/>
</dbReference>
<gene>
    <name evidence="1" type="ORF">CI109_104951</name>
</gene>
<protein>
    <submittedName>
        <fullName evidence="1">Uncharacterized protein</fullName>
    </submittedName>
</protein>
<dbReference type="SUPFAM" id="SSF51905">
    <property type="entry name" value="FAD/NAD(P)-binding domain"/>
    <property type="match status" value="1"/>
</dbReference>
<keyword evidence="2" id="KW-1185">Reference proteome</keyword>
<dbReference type="Gene3D" id="3.50.50.60">
    <property type="entry name" value="FAD/NAD(P)-binding domain"/>
    <property type="match status" value="1"/>
</dbReference>
<reference evidence="1" key="2">
    <citation type="submission" date="2024-01" db="EMBL/GenBank/DDBJ databases">
        <title>Comparative genomics of Cryptococcus and Kwoniella reveals pathogenesis evolution and contrasting modes of karyotype evolution via chromosome fusion or intercentromeric recombination.</title>
        <authorList>
            <person name="Coelho M.A."/>
            <person name="David-Palma M."/>
            <person name="Shea T."/>
            <person name="Bowers K."/>
            <person name="McGinley-Smith S."/>
            <person name="Mohammad A.W."/>
            <person name="Gnirke A."/>
            <person name="Yurkov A.M."/>
            <person name="Nowrousian M."/>
            <person name="Sun S."/>
            <person name="Cuomo C.A."/>
            <person name="Heitman J."/>
        </authorList>
    </citation>
    <scope>NUCLEOTIDE SEQUENCE</scope>
    <source>
        <strain evidence="1">CBS 12478</strain>
    </source>
</reference>
<dbReference type="KEGG" id="ksn:43592563"/>
<sequence>MSEPKKTVLISGASIAGPATAYWLNRYGFSTTIVERAPELRLGGQNVDVRGVGREVIKKMGMESAVLEHNTGEVGIKLVDAQEYEWTRFAASANGPTAELEILRGDLSQLLVDATEKETEYIYGDSIKTLEDKDDGKVMVTFQRGEAREFDFVIVADGLNSRTRKLVVGDEAVFKPLNLYIAYFTVPRTETDTGWAKWYTFAKKRVMFIRPDNHGTTRVSLGWLQEPCGYEKLDKQGFVDLLRQRFTGAAKEVNRVLDDLDTTEDLYYEAVGQMKTPRWHSGRTVLVGDAAYCASPLSGMGTSLALAGAYTLAGELAKNRDQPEEAYEAYRRVMRPIVDKAQKLPPGVPGLVYVESEWGVTVLNTITKVLVFFATLPYVIPLLERIFMPSADKHLPDYSKYLV</sequence>
<dbReference type="Gene3D" id="3.30.9.10">
    <property type="entry name" value="D-Amino Acid Oxidase, subunit A, domain 2"/>
    <property type="match status" value="1"/>
</dbReference>
<organism evidence="1 2">
    <name type="scientific">Kwoniella shandongensis</name>
    <dbReference type="NCBI Taxonomy" id="1734106"/>
    <lineage>
        <taxon>Eukaryota</taxon>
        <taxon>Fungi</taxon>
        <taxon>Dikarya</taxon>
        <taxon>Basidiomycota</taxon>
        <taxon>Agaricomycotina</taxon>
        <taxon>Tremellomycetes</taxon>
        <taxon>Tremellales</taxon>
        <taxon>Cryptococcaceae</taxon>
        <taxon>Kwoniella</taxon>
    </lineage>
</organism>
<dbReference type="InterPro" id="IPR002938">
    <property type="entry name" value="FAD-bd"/>
</dbReference>